<organism evidence="1 2">
    <name type="scientific">Providencia rettgeri</name>
    <dbReference type="NCBI Taxonomy" id="587"/>
    <lineage>
        <taxon>Bacteria</taxon>
        <taxon>Pseudomonadati</taxon>
        <taxon>Pseudomonadota</taxon>
        <taxon>Gammaproteobacteria</taxon>
        <taxon>Enterobacterales</taxon>
        <taxon>Morganellaceae</taxon>
        <taxon>Providencia</taxon>
    </lineage>
</organism>
<name>A0AAJ4NIG4_PRORE</name>
<dbReference type="AlphaFoldDB" id="A0AAJ4NIG4"/>
<dbReference type="PANTHER" id="PTHR39328:SF1">
    <property type="entry name" value="BLL2871 PROTEIN"/>
    <property type="match status" value="1"/>
</dbReference>
<dbReference type="PANTHER" id="PTHR39328">
    <property type="entry name" value="BLL2871 PROTEIN"/>
    <property type="match status" value="1"/>
</dbReference>
<gene>
    <name evidence="1" type="ORF">KOF27_17015</name>
</gene>
<reference evidence="1" key="1">
    <citation type="submission" date="2021-06" db="EMBL/GenBank/DDBJ databases">
        <title>Emergence of genetically related NDM-1-producing Providencia rettgeri strains in Argentina.</title>
        <authorList>
            <person name="Pasteran F."/>
            <person name="Meo A."/>
            <person name="Gomez S."/>
            <person name="Derdoy L."/>
            <person name="Albronoz E."/>
            <person name="Faccone D."/>
            <person name="Guerriero L."/>
            <person name="Archuby D."/>
            <person name="Tarzia A."/>
            <person name="Lopez M."/>
            <person name="Corso A."/>
        </authorList>
    </citation>
    <scope>NUCLEOTIDE SEQUENCE</scope>
    <source>
        <strain evidence="1">PreM15628</strain>
    </source>
</reference>
<evidence type="ECO:0000313" key="1">
    <source>
        <dbReference type="EMBL" id="QWQ20277.2"/>
    </source>
</evidence>
<sequence>MTFSIVARCPLTGKIGAATATGGPAVGALVLHGKSQTGAIATQAMTNPIAGLTGIEYLQQCHNANKSLDHLVKEDIDCERRQLIIMDNYGDTADWTGQYCLPWCGSLSEPNLAIAGNMLVGEQVLSAIYQSYHKNAHQDLADRLLIAMQAGADEGGDYRGIRSAALKVWNDRQYADIDIRCDWSEAPLSALETILQQVRSEDYANFFAQIPTGNEHITNNWTYHGAYRLIK</sequence>
<dbReference type="InterPro" id="IPR029055">
    <property type="entry name" value="Ntn_hydrolases_N"/>
</dbReference>
<dbReference type="Gene3D" id="3.60.20.10">
    <property type="entry name" value="Glutamine Phosphoribosylpyrophosphate, subunit 1, domain 1"/>
    <property type="match status" value="1"/>
</dbReference>
<proteinExistence type="predicted"/>
<evidence type="ECO:0000313" key="2">
    <source>
        <dbReference type="Proteomes" id="UP000682358"/>
    </source>
</evidence>
<dbReference type="SUPFAM" id="SSF56235">
    <property type="entry name" value="N-terminal nucleophile aminohydrolases (Ntn hydrolases)"/>
    <property type="match status" value="1"/>
</dbReference>
<accession>A0AAJ4NIG4</accession>
<dbReference type="Proteomes" id="UP000682358">
    <property type="component" value="Chromosome"/>
</dbReference>
<protein>
    <submittedName>
        <fullName evidence="1">DUF1028 domain-containing protein</fullName>
    </submittedName>
</protein>
<dbReference type="Pfam" id="PF06267">
    <property type="entry name" value="DUF1028"/>
    <property type="match status" value="1"/>
</dbReference>
<dbReference type="InterPro" id="IPR010430">
    <property type="entry name" value="DUF1028"/>
</dbReference>
<dbReference type="EMBL" id="CP076405">
    <property type="protein sequence ID" value="QWQ20277.2"/>
    <property type="molecule type" value="Genomic_DNA"/>
</dbReference>